<name>A0A3N9PC09_9BACL</name>
<gene>
    <name evidence="3" type="ORF">EH198_05155</name>
</gene>
<dbReference type="SUPFAM" id="SSF56300">
    <property type="entry name" value="Metallo-dependent phosphatases"/>
    <property type="match status" value="1"/>
</dbReference>
<dbReference type="PANTHER" id="PTHR42850">
    <property type="entry name" value="METALLOPHOSPHOESTERASE"/>
    <property type="match status" value="1"/>
</dbReference>
<dbReference type="InterPro" id="IPR024654">
    <property type="entry name" value="Calcineurin-like_PHP_lpxH"/>
</dbReference>
<dbReference type="InterPro" id="IPR011152">
    <property type="entry name" value="Pesterase_MJ0912"/>
</dbReference>
<comment type="caution">
    <text evidence="3">The sequence shown here is derived from an EMBL/GenBank/DDBJ whole genome shotgun (WGS) entry which is preliminary data.</text>
</comment>
<evidence type="ECO:0000313" key="4">
    <source>
        <dbReference type="Proteomes" id="UP000282529"/>
    </source>
</evidence>
<accession>A0A3N9PC09</accession>
<dbReference type="PIRSF" id="PIRSF000883">
    <property type="entry name" value="Pesterase_MJ0912"/>
    <property type="match status" value="1"/>
</dbReference>
<evidence type="ECO:0000259" key="2">
    <source>
        <dbReference type="Pfam" id="PF12850"/>
    </source>
</evidence>
<keyword evidence="4" id="KW-1185">Reference proteome</keyword>
<dbReference type="RefSeq" id="WP_124694424.1">
    <property type="nucleotide sequence ID" value="NZ_JBHUFE010000016.1"/>
</dbReference>
<proteinExistence type="inferred from homology"/>
<dbReference type="InterPro" id="IPR029052">
    <property type="entry name" value="Metallo-depent_PP-like"/>
</dbReference>
<feature type="domain" description="Calcineurin-like phosphoesterase" evidence="2">
    <location>
        <begin position="3"/>
        <end position="195"/>
    </location>
</feature>
<dbReference type="GO" id="GO:0016791">
    <property type="term" value="F:phosphatase activity"/>
    <property type="evidence" value="ECO:0007669"/>
    <property type="project" value="TreeGrafter"/>
</dbReference>
<dbReference type="Pfam" id="PF12850">
    <property type="entry name" value="Metallophos_2"/>
    <property type="match status" value="1"/>
</dbReference>
<dbReference type="PANTHER" id="PTHR42850:SF2">
    <property type="entry name" value="BLL5683 PROTEIN"/>
    <property type="match status" value="1"/>
</dbReference>
<protein>
    <submittedName>
        <fullName evidence="3">Metallophosphoesterase</fullName>
    </submittedName>
</protein>
<organism evidence="3 4">
    <name type="scientific">Paenibacillus rhizophilus</name>
    <dbReference type="NCBI Taxonomy" id="1850366"/>
    <lineage>
        <taxon>Bacteria</taxon>
        <taxon>Bacillati</taxon>
        <taxon>Bacillota</taxon>
        <taxon>Bacilli</taxon>
        <taxon>Bacillales</taxon>
        <taxon>Paenibacillaceae</taxon>
        <taxon>Paenibacillus</taxon>
    </lineage>
</organism>
<evidence type="ECO:0000256" key="1">
    <source>
        <dbReference type="ARBA" id="ARBA00008950"/>
    </source>
</evidence>
<dbReference type="Proteomes" id="UP000282529">
    <property type="component" value="Unassembled WGS sequence"/>
</dbReference>
<evidence type="ECO:0000313" key="3">
    <source>
        <dbReference type="EMBL" id="RQW13783.1"/>
    </source>
</evidence>
<dbReference type="AlphaFoldDB" id="A0A3N9PC09"/>
<reference evidence="3 4" key="1">
    <citation type="submission" date="2018-11" db="EMBL/GenBank/DDBJ databases">
        <title>Genome sequence of strain 7197.</title>
        <authorList>
            <person name="Gao J."/>
            <person name="Sun J."/>
        </authorList>
    </citation>
    <scope>NUCLEOTIDE SEQUENCE [LARGE SCALE GENOMIC DNA]</scope>
    <source>
        <strain evidence="3 4">7197</strain>
    </source>
</reference>
<sequence length="250" mass="27726">MERIAIISDIHGNMPALRAVLKDIAGRGITRIQCLGDMVGKGPEPAEALDLVRESCESVVIGNWESMVIDEENVEGDPAARWHRDRLGGARLNYIRSLPFGLEWEMSGRKVRLFHASPESVYVRVQPWASEKERLGLFLNTEATAGSGASGKPDIVGYGDIHHAYLQYLHRRMLFNAGSVGTPRDEPTACFCIMEGVWQGKNPAPLSIQFIRVPYNIEEAAAIARKKAEQEGMPGLDVFLRQLTTMRPGK</sequence>
<dbReference type="CDD" id="cd00838">
    <property type="entry name" value="MPP_superfamily"/>
    <property type="match status" value="1"/>
</dbReference>
<dbReference type="Gene3D" id="3.60.21.10">
    <property type="match status" value="1"/>
</dbReference>
<dbReference type="EMBL" id="RQPI01000001">
    <property type="protein sequence ID" value="RQW13783.1"/>
    <property type="molecule type" value="Genomic_DNA"/>
</dbReference>
<dbReference type="InterPro" id="IPR050126">
    <property type="entry name" value="Ap4A_hydrolase"/>
</dbReference>
<dbReference type="OrthoDB" id="9813918at2"/>
<comment type="similarity">
    <text evidence="1">Belongs to the metallophosphoesterase superfamily. YfcE family.</text>
</comment>
<dbReference type="GO" id="GO:0005737">
    <property type="term" value="C:cytoplasm"/>
    <property type="evidence" value="ECO:0007669"/>
    <property type="project" value="TreeGrafter"/>
</dbReference>